<dbReference type="PROSITE" id="PS50222">
    <property type="entry name" value="EF_HAND_2"/>
    <property type="match status" value="3"/>
</dbReference>
<dbReference type="InterPro" id="IPR002048">
    <property type="entry name" value="EF_hand_dom"/>
</dbReference>
<evidence type="ECO:0000256" key="1">
    <source>
        <dbReference type="ARBA" id="ARBA00004319"/>
    </source>
</evidence>
<evidence type="ECO:0000256" key="8">
    <source>
        <dbReference type="ARBA" id="ARBA00023180"/>
    </source>
</evidence>
<evidence type="ECO:0000256" key="9">
    <source>
        <dbReference type="ARBA" id="ARBA00023186"/>
    </source>
</evidence>
<evidence type="ECO:0000256" key="13">
    <source>
        <dbReference type="SAM" id="SignalP"/>
    </source>
</evidence>
<comment type="function">
    <text evidence="10">Probable molecular chaperone assisting protein biosynthesis and transport in the endoplasmic reticulum. Required for the proper biosynthesis and transport of pulmonary surfactant-associated protein A/SP-A, pulmonary surfactant-associated protein D/SP-D and the lipid transporter ABCA3. By regulating both the proper expression and the degradation through the endoplasmic reticulum-associated protein degradation pathway of these proteins plays a crucial role in pulmonary surfactant homeostasis. Has an anti-fibrotic activity by negatively regulating the secretion of type I and type III collagens. This calcium-binding protein also transiently associates with immature PCSK6 and regulates its secretion.</text>
</comment>
<dbReference type="STRING" id="7897.ENSLACP00000015497"/>
<reference evidence="16" key="1">
    <citation type="submission" date="2011-08" db="EMBL/GenBank/DDBJ databases">
        <title>The draft genome of Latimeria chalumnae.</title>
        <authorList>
            <person name="Di Palma F."/>
            <person name="Alfoldi J."/>
            <person name="Johnson J."/>
            <person name="Berlin A."/>
            <person name="Gnerre S."/>
            <person name="Jaffe D."/>
            <person name="MacCallum I."/>
            <person name="Young S."/>
            <person name="Walker B.J."/>
            <person name="Lander E."/>
            <person name="Lindblad-Toh K."/>
        </authorList>
    </citation>
    <scope>NUCLEOTIDE SEQUENCE [LARGE SCALE GENOMIC DNA]</scope>
    <source>
        <strain evidence="16">Wild caught</strain>
    </source>
</reference>
<dbReference type="SMART" id="SM00054">
    <property type="entry name" value="EFh"/>
    <property type="match status" value="4"/>
</dbReference>
<dbReference type="eggNOG" id="KOG4223">
    <property type="taxonomic scope" value="Eukaryota"/>
</dbReference>
<evidence type="ECO:0000313" key="16">
    <source>
        <dbReference type="Proteomes" id="UP000008672"/>
    </source>
</evidence>
<evidence type="ECO:0000256" key="2">
    <source>
        <dbReference type="ARBA" id="ARBA00006431"/>
    </source>
</evidence>
<keyword evidence="8" id="KW-0325">Glycoprotein</keyword>
<organism evidence="15 16">
    <name type="scientific">Latimeria chalumnae</name>
    <name type="common">Coelacanth</name>
    <dbReference type="NCBI Taxonomy" id="7897"/>
    <lineage>
        <taxon>Eukaryota</taxon>
        <taxon>Metazoa</taxon>
        <taxon>Chordata</taxon>
        <taxon>Craniata</taxon>
        <taxon>Vertebrata</taxon>
        <taxon>Euteleostomi</taxon>
        <taxon>Coelacanthiformes</taxon>
        <taxon>Coelacanthidae</taxon>
        <taxon>Latimeria</taxon>
    </lineage>
</organism>
<dbReference type="Bgee" id="ENSLACG00000013645">
    <property type="expression patterns" value="Expressed in muscle tissue and 6 other cell types or tissues"/>
</dbReference>
<dbReference type="HOGENOM" id="CLU_044718_0_0_1"/>
<feature type="signal peptide" evidence="13">
    <location>
        <begin position="1"/>
        <end position="17"/>
    </location>
</feature>
<dbReference type="Pfam" id="PF13202">
    <property type="entry name" value="EF-hand_5"/>
    <property type="match status" value="5"/>
</dbReference>
<dbReference type="AlphaFoldDB" id="H3B0S6"/>
<feature type="domain" description="EF-hand" evidence="14">
    <location>
        <begin position="192"/>
        <end position="222"/>
    </location>
</feature>
<dbReference type="GeneTree" id="ENSGT01010000222360"/>
<dbReference type="PANTHER" id="PTHR10827">
    <property type="entry name" value="RETICULOCALBIN"/>
    <property type="match status" value="1"/>
</dbReference>
<dbReference type="SUPFAM" id="SSF47473">
    <property type="entry name" value="EF-hand"/>
    <property type="match status" value="2"/>
</dbReference>
<comment type="similarity">
    <text evidence="2">Belongs to the CREC family.</text>
</comment>
<dbReference type="EMBL" id="AFYH01067114">
    <property type="status" value="NOT_ANNOTATED_CDS"/>
    <property type="molecule type" value="Genomic_DNA"/>
</dbReference>
<dbReference type="CDD" id="cd16224">
    <property type="entry name" value="EFh_CREC_RCN2"/>
    <property type="match status" value="1"/>
</dbReference>
<protein>
    <recommendedName>
        <fullName evidence="12">Reticulocalbin-3</fullName>
    </recommendedName>
</protein>
<dbReference type="RefSeq" id="XP_064421904.1">
    <property type="nucleotide sequence ID" value="XM_064565834.1"/>
</dbReference>
<dbReference type="OMA" id="TWEEYNM"/>
<dbReference type="PANTHER" id="PTHR10827:SF78">
    <property type="entry name" value="RETICULOCALBIN-2"/>
    <property type="match status" value="1"/>
</dbReference>
<dbReference type="CTD" id="5955"/>
<feature type="domain" description="EF-hand" evidence="14">
    <location>
        <begin position="62"/>
        <end position="97"/>
    </location>
</feature>
<feature type="chain" id="PRO_5003580814" description="Reticulocalbin-3" evidence="13">
    <location>
        <begin position="18"/>
        <end position="317"/>
    </location>
</feature>
<keyword evidence="6" id="KW-0256">Endoplasmic reticulum</keyword>
<dbReference type="Gene3D" id="1.10.238.10">
    <property type="entry name" value="EF-hand"/>
    <property type="match status" value="3"/>
</dbReference>
<dbReference type="GO" id="GO:0005509">
    <property type="term" value="F:calcium ion binding"/>
    <property type="evidence" value="ECO:0007669"/>
    <property type="project" value="InterPro"/>
</dbReference>
<dbReference type="Proteomes" id="UP000008672">
    <property type="component" value="Unassembled WGS sequence"/>
</dbReference>
<evidence type="ECO:0000256" key="5">
    <source>
        <dbReference type="ARBA" id="ARBA00022737"/>
    </source>
</evidence>
<evidence type="ECO:0000256" key="11">
    <source>
        <dbReference type="ARBA" id="ARBA00063143"/>
    </source>
</evidence>
<dbReference type="GO" id="GO:0015031">
    <property type="term" value="P:protein transport"/>
    <property type="evidence" value="ECO:0007669"/>
    <property type="project" value="UniProtKB-ARBA"/>
</dbReference>
<keyword evidence="5" id="KW-0677">Repeat</keyword>
<evidence type="ECO:0000313" key="15">
    <source>
        <dbReference type="Ensembl" id="ENSLACP00000015497.1"/>
    </source>
</evidence>
<evidence type="ECO:0000259" key="14">
    <source>
        <dbReference type="PROSITE" id="PS50222"/>
    </source>
</evidence>
<evidence type="ECO:0000256" key="3">
    <source>
        <dbReference type="ARBA" id="ARBA00022723"/>
    </source>
</evidence>
<keyword evidence="4 13" id="KW-0732">Signal</keyword>
<gene>
    <name evidence="15" type="primary">RCN2</name>
</gene>
<evidence type="ECO:0000256" key="12">
    <source>
        <dbReference type="ARBA" id="ARBA00072696"/>
    </source>
</evidence>
<dbReference type="EMBL" id="AFYH01067113">
    <property type="status" value="NOT_ANNOTATED_CDS"/>
    <property type="molecule type" value="Genomic_DNA"/>
</dbReference>
<sequence>MHFLLIVSCVLMGLCSAHLNHEHDRLSKEHFMDAEHNLEYDKEAFFGGEIDADELAKLSPEEQQERLKSLIKKMDINSDGLLSEDELSLWIQQSFHYYATIETKQDFPKVDTDGNGAITWEEYNMYAYNTVIHYDEDTVTNDNEEESFKTLHLREKKRFKAADLDGVPGLNISEFVAFQHPEEVSYMLNYVVKETLDEVDKDQDGFISLSEFLGDYKKDPTSADPEWLIVEKDHFEKDYDTNADGKLDPQELIPWVMPNNMDVAQKEASHLITSMDLNGDGKLSEAEILENQELFLSSEATDYGRQLHNKHFYHDEL</sequence>
<dbReference type="RefSeq" id="XP_014343695.1">
    <property type="nucleotide sequence ID" value="XM_014488209.2"/>
</dbReference>
<dbReference type="FunFam" id="1.10.238.10:FF:000104">
    <property type="entry name" value="calumenin isoform X1"/>
    <property type="match status" value="1"/>
</dbReference>
<dbReference type="InterPro" id="IPR018247">
    <property type="entry name" value="EF_Hand_1_Ca_BS"/>
</dbReference>
<dbReference type="PROSITE" id="PS00018">
    <property type="entry name" value="EF_HAND_1"/>
    <property type="match status" value="5"/>
</dbReference>
<keyword evidence="7" id="KW-0106">Calcium</keyword>
<keyword evidence="9" id="KW-0143">Chaperone</keyword>
<name>H3B0S6_LATCH</name>
<dbReference type="InterPro" id="IPR011992">
    <property type="entry name" value="EF-hand-dom_pair"/>
</dbReference>
<dbReference type="GO" id="GO:0005788">
    <property type="term" value="C:endoplasmic reticulum lumen"/>
    <property type="evidence" value="ECO:0007669"/>
    <property type="project" value="UniProtKB-SubCell"/>
</dbReference>
<reference evidence="15" key="2">
    <citation type="submission" date="2025-08" db="UniProtKB">
        <authorList>
            <consortium name="Ensembl"/>
        </authorList>
    </citation>
    <scope>IDENTIFICATION</scope>
</reference>
<reference evidence="15" key="3">
    <citation type="submission" date="2025-09" db="UniProtKB">
        <authorList>
            <consortium name="Ensembl"/>
        </authorList>
    </citation>
    <scope>IDENTIFICATION</scope>
</reference>
<evidence type="ECO:0000256" key="10">
    <source>
        <dbReference type="ARBA" id="ARBA00056975"/>
    </source>
</evidence>
<evidence type="ECO:0000256" key="7">
    <source>
        <dbReference type="ARBA" id="ARBA00022837"/>
    </source>
</evidence>
<dbReference type="InParanoid" id="H3B0S6"/>
<evidence type="ECO:0000256" key="6">
    <source>
        <dbReference type="ARBA" id="ARBA00022824"/>
    </source>
</evidence>
<comment type="subunit">
    <text evidence="11">Interacts with PCSK6 (immature form including the propeptide); probably involved in the maturation and the secretion of PCSK6.</text>
</comment>
<proteinExistence type="inferred from homology"/>
<keyword evidence="3" id="KW-0479">Metal-binding</keyword>
<keyword evidence="16" id="KW-1185">Reference proteome</keyword>
<accession>H3B0S6</accession>
<dbReference type="Ensembl" id="ENSLACT00000015605.1">
    <property type="protein sequence ID" value="ENSLACP00000015497.1"/>
    <property type="gene ID" value="ENSLACG00000013645.1"/>
</dbReference>
<feature type="domain" description="EF-hand" evidence="14">
    <location>
        <begin position="98"/>
        <end position="133"/>
    </location>
</feature>
<dbReference type="FunCoup" id="H3B0S6">
    <property type="interactions" value="3052"/>
</dbReference>
<evidence type="ECO:0000256" key="4">
    <source>
        <dbReference type="ARBA" id="ARBA00022729"/>
    </source>
</evidence>
<dbReference type="OrthoDB" id="293868at2759"/>
<dbReference type="GeneID" id="102348062"/>
<comment type="subcellular location">
    <subcellularLocation>
        <location evidence="1">Endoplasmic reticulum lumen</location>
    </subcellularLocation>
</comment>